<dbReference type="Proteomes" id="UP000635477">
    <property type="component" value="Unassembled WGS sequence"/>
</dbReference>
<proteinExistence type="predicted"/>
<dbReference type="InterPro" id="IPR029063">
    <property type="entry name" value="SAM-dependent_MTases_sf"/>
</dbReference>
<organism evidence="1 2">
    <name type="scientific">Fusarium zealandicum</name>
    <dbReference type="NCBI Taxonomy" id="1053134"/>
    <lineage>
        <taxon>Eukaryota</taxon>
        <taxon>Fungi</taxon>
        <taxon>Dikarya</taxon>
        <taxon>Ascomycota</taxon>
        <taxon>Pezizomycotina</taxon>
        <taxon>Sordariomycetes</taxon>
        <taxon>Hypocreomycetidae</taxon>
        <taxon>Hypocreales</taxon>
        <taxon>Nectriaceae</taxon>
        <taxon>Fusarium</taxon>
        <taxon>Fusarium staphyleae species complex</taxon>
    </lineage>
</organism>
<dbReference type="SUPFAM" id="SSF53335">
    <property type="entry name" value="S-adenosyl-L-methionine-dependent methyltransferases"/>
    <property type="match status" value="1"/>
</dbReference>
<name>A0A8H4UDJ2_9HYPO</name>
<evidence type="ECO:0008006" key="3">
    <source>
        <dbReference type="Google" id="ProtNLM"/>
    </source>
</evidence>
<keyword evidence="2" id="KW-1185">Reference proteome</keyword>
<evidence type="ECO:0000313" key="2">
    <source>
        <dbReference type="Proteomes" id="UP000635477"/>
    </source>
</evidence>
<dbReference type="Pfam" id="PF13489">
    <property type="entry name" value="Methyltransf_23"/>
    <property type="match status" value="1"/>
</dbReference>
<accession>A0A8H4UDJ2</accession>
<dbReference type="EMBL" id="JABEYC010000737">
    <property type="protein sequence ID" value="KAF4974544.1"/>
    <property type="molecule type" value="Genomic_DNA"/>
</dbReference>
<comment type="caution">
    <text evidence="1">The sequence shown here is derived from an EMBL/GenBank/DDBJ whole genome shotgun (WGS) entry which is preliminary data.</text>
</comment>
<dbReference type="OrthoDB" id="2013972at2759"/>
<evidence type="ECO:0000313" key="1">
    <source>
        <dbReference type="EMBL" id="KAF4974544.1"/>
    </source>
</evidence>
<sequence>MYQELTIPSVLMNCKFEIDDVEKEWTLTKPFDFIFSRMMVGSFADWERYLEQTFEHLAPGGWIEIIDCLFSIESDDGTLNDDLAIMQWVNYLIEASTDLGRPLTEEKRHNQRLIDAGFTNVQEKLFKWPTNAWARDKKHKEVGLWTLTNIGGGLEGLSMALMTRGLGWDKEEVVTFLIQVRKGLRNPRIHAYWPIVVLYGQKPLAEPSTV</sequence>
<reference evidence="1" key="1">
    <citation type="journal article" date="2020" name="BMC Genomics">
        <title>Correction to: Identification and distribution of gene clusters required for synthesis of sphingolipid metabolism inhibitors in diverse species of the filamentous fungus Fusarium.</title>
        <authorList>
            <person name="Kim H.S."/>
            <person name="Lohmar J.M."/>
            <person name="Busman M."/>
            <person name="Brown D.W."/>
            <person name="Naumann T.A."/>
            <person name="Divon H.H."/>
            <person name="Lysoe E."/>
            <person name="Uhlig S."/>
            <person name="Proctor R.H."/>
        </authorList>
    </citation>
    <scope>NUCLEOTIDE SEQUENCE</scope>
    <source>
        <strain evidence="1">NRRL 22465</strain>
    </source>
</reference>
<protein>
    <recommendedName>
        <fullName evidence="3">Methyltransferase</fullName>
    </recommendedName>
</protein>
<dbReference type="AlphaFoldDB" id="A0A8H4UDJ2"/>
<reference evidence="1" key="2">
    <citation type="submission" date="2020-05" db="EMBL/GenBank/DDBJ databases">
        <authorList>
            <person name="Kim H.-S."/>
            <person name="Proctor R.H."/>
            <person name="Brown D.W."/>
        </authorList>
    </citation>
    <scope>NUCLEOTIDE SEQUENCE</scope>
    <source>
        <strain evidence="1">NRRL 22465</strain>
    </source>
</reference>
<dbReference type="Gene3D" id="3.40.50.150">
    <property type="entry name" value="Vaccinia Virus protein VP39"/>
    <property type="match status" value="1"/>
</dbReference>
<gene>
    <name evidence="1" type="ORF">FZEAL_8568</name>
</gene>